<dbReference type="RefSeq" id="WP_166512638.1">
    <property type="nucleotide sequence ID" value="NZ_VNHM01000019.1"/>
</dbReference>
<proteinExistence type="predicted"/>
<comment type="caution">
    <text evidence="1">The sequence shown here is derived from an EMBL/GenBank/DDBJ whole genome shotgun (WGS) entry which is preliminary data.</text>
</comment>
<evidence type="ECO:0000313" key="1">
    <source>
        <dbReference type="EMBL" id="TYO93371.1"/>
    </source>
</evidence>
<sequence>MPENKTEANRVKETDKLSLFASERHEDLAAMAGAALVMVLVLTFL</sequence>
<gene>
    <name evidence="1" type="ORF">LX24_02701</name>
</gene>
<reference evidence="1 2" key="1">
    <citation type="submission" date="2019-07" db="EMBL/GenBank/DDBJ databases">
        <title>Genomic Encyclopedia of Type Strains, Phase I: the one thousand microbial genomes (KMG-I) project.</title>
        <authorList>
            <person name="Kyrpides N."/>
        </authorList>
    </citation>
    <scope>NUCLEOTIDE SEQUENCE [LARGE SCALE GENOMIC DNA]</scope>
    <source>
        <strain evidence="1 2">DSM 6562</strain>
    </source>
</reference>
<organism evidence="1 2">
    <name type="scientific">Desulfallas thermosapovorans DSM 6562</name>
    <dbReference type="NCBI Taxonomy" id="1121431"/>
    <lineage>
        <taxon>Bacteria</taxon>
        <taxon>Bacillati</taxon>
        <taxon>Bacillota</taxon>
        <taxon>Clostridia</taxon>
        <taxon>Eubacteriales</taxon>
        <taxon>Desulfallaceae</taxon>
        <taxon>Desulfallas</taxon>
    </lineage>
</organism>
<protein>
    <submittedName>
        <fullName evidence="1">Uncharacterized protein</fullName>
    </submittedName>
</protein>
<accession>A0A5S4ZNE3</accession>
<dbReference type="Proteomes" id="UP000323166">
    <property type="component" value="Unassembled WGS sequence"/>
</dbReference>
<evidence type="ECO:0000313" key="2">
    <source>
        <dbReference type="Proteomes" id="UP000323166"/>
    </source>
</evidence>
<dbReference type="EMBL" id="VNHM01000019">
    <property type="protein sequence ID" value="TYO93371.1"/>
    <property type="molecule type" value="Genomic_DNA"/>
</dbReference>
<dbReference type="AlphaFoldDB" id="A0A5S4ZNE3"/>
<name>A0A5S4ZNE3_9FIRM</name>
<keyword evidence="2" id="KW-1185">Reference proteome</keyword>